<sequence length="118" mass="13245">MPLEIRICLKMEEIDVYILFSLAASLISLDNSFIAWEEKEVPTSELATARRHGVEEIDGQRAGAMASTLDEPEKGIRKITMADQPGSNGSGDSKDSQRRMDELHRLIMLHGYQLEEVL</sequence>
<evidence type="ECO:0000256" key="1">
    <source>
        <dbReference type="SAM" id="MobiDB-lite"/>
    </source>
</evidence>
<dbReference type="Proteomes" id="UP001417504">
    <property type="component" value="Unassembled WGS sequence"/>
</dbReference>
<reference evidence="2 3" key="1">
    <citation type="submission" date="2024-01" db="EMBL/GenBank/DDBJ databases">
        <title>Genome assemblies of Stephania.</title>
        <authorList>
            <person name="Yang L."/>
        </authorList>
    </citation>
    <scope>NUCLEOTIDE SEQUENCE [LARGE SCALE GENOMIC DNA]</scope>
    <source>
        <strain evidence="2">QJT</strain>
        <tissue evidence="2">Leaf</tissue>
    </source>
</reference>
<proteinExistence type="predicted"/>
<accession>A0AAP0ERV8</accession>
<organism evidence="2 3">
    <name type="scientific">Stephania japonica</name>
    <dbReference type="NCBI Taxonomy" id="461633"/>
    <lineage>
        <taxon>Eukaryota</taxon>
        <taxon>Viridiplantae</taxon>
        <taxon>Streptophyta</taxon>
        <taxon>Embryophyta</taxon>
        <taxon>Tracheophyta</taxon>
        <taxon>Spermatophyta</taxon>
        <taxon>Magnoliopsida</taxon>
        <taxon>Ranunculales</taxon>
        <taxon>Menispermaceae</taxon>
        <taxon>Menispermoideae</taxon>
        <taxon>Cissampelideae</taxon>
        <taxon>Stephania</taxon>
    </lineage>
</organism>
<evidence type="ECO:0000313" key="2">
    <source>
        <dbReference type="EMBL" id="KAK9095747.1"/>
    </source>
</evidence>
<gene>
    <name evidence="2" type="ORF">Sjap_021244</name>
</gene>
<protein>
    <submittedName>
        <fullName evidence="2">Uncharacterized protein</fullName>
    </submittedName>
</protein>
<dbReference type="AlphaFoldDB" id="A0AAP0ERV8"/>
<comment type="caution">
    <text evidence="2">The sequence shown here is derived from an EMBL/GenBank/DDBJ whole genome shotgun (WGS) entry which is preliminary data.</text>
</comment>
<name>A0AAP0ERV8_9MAGN</name>
<dbReference type="EMBL" id="JBBNAE010000009">
    <property type="protein sequence ID" value="KAK9095747.1"/>
    <property type="molecule type" value="Genomic_DNA"/>
</dbReference>
<keyword evidence="3" id="KW-1185">Reference proteome</keyword>
<feature type="region of interest" description="Disordered" evidence="1">
    <location>
        <begin position="63"/>
        <end position="97"/>
    </location>
</feature>
<evidence type="ECO:0000313" key="3">
    <source>
        <dbReference type="Proteomes" id="UP001417504"/>
    </source>
</evidence>